<dbReference type="WBParaSite" id="DME_0000817301-mRNA-1">
    <property type="protein sequence ID" value="DME_0000817301-mRNA-1"/>
    <property type="gene ID" value="DME_0000817301"/>
</dbReference>
<dbReference type="EMBL" id="UYYG01000051">
    <property type="protein sequence ID" value="VDN52276.1"/>
    <property type="molecule type" value="Genomic_DNA"/>
</dbReference>
<evidence type="ECO:0000313" key="3">
    <source>
        <dbReference type="Proteomes" id="UP000274756"/>
    </source>
</evidence>
<accession>A0A0N4UKD6</accession>
<reference evidence="1 3" key="2">
    <citation type="submission" date="2018-11" db="EMBL/GenBank/DDBJ databases">
        <authorList>
            <consortium name="Pathogen Informatics"/>
        </authorList>
    </citation>
    <scope>NUCLEOTIDE SEQUENCE [LARGE SCALE GENOMIC DNA]</scope>
</reference>
<reference evidence="4" key="1">
    <citation type="submission" date="2017-02" db="UniProtKB">
        <authorList>
            <consortium name="WormBaseParasite"/>
        </authorList>
    </citation>
    <scope>IDENTIFICATION</scope>
</reference>
<dbReference type="Proteomes" id="UP000274756">
    <property type="component" value="Unassembled WGS sequence"/>
</dbReference>
<evidence type="ECO:0000313" key="2">
    <source>
        <dbReference type="Proteomes" id="UP000038040"/>
    </source>
</evidence>
<dbReference type="AlphaFoldDB" id="A0A0N4UKD6"/>
<proteinExistence type="predicted"/>
<evidence type="ECO:0000313" key="1">
    <source>
        <dbReference type="EMBL" id="VDN52276.1"/>
    </source>
</evidence>
<gene>
    <name evidence="1" type="ORF">DME_LOCUS2249</name>
</gene>
<organism evidence="2 4">
    <name type="scientific">Dracunculus medinensis</name>
    <name type="common">Guinea worm</name>
    <dbReference type="NCBI Taxonomy" id="318479"/>
    <lineage>
        <taxon>Eukaryota</taxon>
        <taxon>Metazoa</taxon>
        <taxon>Ecdysozoa</taxon>
        <taxon>Nematoda</taxon>
        <taxon>Chromadorea</taxon>
        <taxon>Rhabditida</taxon>
        <taxon>Spirurina</taxon>
        <taxon>Dracunculoidea</taxon>
        <taxon>Dracunculidae</taxon>
        <taxon>Dracunculus</taxon>
    </lineage>
</organism>
<name>A0A0N4UKD6_DRAME</name>
<sequence length="188" mass="20884">MCPEGVGERLLLLTDDESCGFGAEGTLAPLSPNDCLIPSDLPIVFCHNLFIDSRKCSDSNKCISAISATAFIYERNVLLNEEIRTVASNSVLIGPIGEISTVHSIDHIDSTGNYLTEERFVNIDEKCDVSLPNYHLFNEEINFVQDDLLLNTVNFDLLDNFVHKNTEYNCSNSIAEFDDDLIVDSLTD</sequence>
<protein>
    <submittedName>
        <fullName evidence="1 4">Uncharacterized protein</fullName>
    </submittedName>
</protein>
<evidence type="ECO:0000313" key="4">
    <source>
        <dbReference type="WBParaSite" id="DME_0000817301-mRNA-1"/>
    </source>
</evidence>
<dbReference type="Proteomes" id="UP000038040">
    <property type="component" value="Unplaced"/>
</dbReference>
<keyword evidence="3" id="KW-1185">Reference proteome</keyword>